<sequence>MHTLAPTSVFSPWSRPYAIASDARLLALTNTRRPRESQAVPAPSSGPAISTAPAPATKSSPRD</sequence>
<dbReference type="KEGG" id="bmei:Spa11_09870"/>
<dbReference type="RefSeq" id="WP_145108704.1">
    <property type="nucleotide sequence ID" value="NZ_CP036349.1"/>
</dbReference>
<name>A0A518K4V5_9BACT</name>
<proteinExistence type="predicted"/>
<protein>
    <submittedName>
        <fullName evidence="2">Uncharacterized protein</fullName>
    </submittedName>
</protein>
<dbReference type="AlphaFoldDB" id="A0A518K4V5"/>
<keyword evidence="3" id="KW-1185">Reference proteome</keyword>
<gene>
    <name evidence="2" type="ORF">Spa11_09870</name>
</gene>
<organism evidence="2 3">
    <name type="scientific">Botrimarina mediterranea</name>
    <dbReference type="NCBI Taxonomy" id="2528022"/>
    <lineage>
        <taxon>Bacteria</taxon>
        <taxon>Pseudomonadati</taxon>
        <taxon>Planctomycetota</taxon>
        <taxon>Planctomycetia</taxon>
        <taxon>Pirellulales</taxon>
        <taxon>Lacipirellulaceae</taxon>
        <taxon>Botrimarina</taxon>
    </lineage>
</organism>
<reference evidence="2 3" key="1">
    <citation type="submission" date="2019-02" db="EMBL/GenBank/DDBJ databases">
        <title>Deep-cultivation of Planctomycetes and their phenomic and genomic characterization uncovers novel biology.</title>
        <authorList>
            <person name="Wiegand S."/>
            <person name="Jogler M."/>
            <person name="Boedeker C."/>
            <person name="Pinto D."/>
            <person name="Vollmers J."/>
            <person name="Rivas-Marin E."/>
            <person name="Kohn T."/>
            <person name="Peeters S.H."/>
            <person name="Heuer A."/>
            <person name="Rast P."/>
            <person name="Oberbeckmann S."/>
            <person name="Bunk B."/>
            <person name="Jeske O."/>
            <person name="Meyerdierks A."/>
            <person name="Storesund J.E."/>
            <person name="Kallscheuer N."/>
            <person name="Luecker S."/>
            <person name="Lage O.M."/>
            <person name="Pohl T."/>
            <person name="Merkel B.J."/>
            <person name="Hornburger P."/>
            <person name="Mueller R.-W."/>
            <person name="Bruemmer F."/>
            <person name="Labrenz M."/>
            <person name="Spormann A.M."/>
            <person name="Op den Camp H."/>
            <person name="Overmann J."/>
            <person name="Amann R."/>
            <person name="Jetten M.S.M."/>
            <person name="Mascher T."/>
            <person name="Medema M.H."/>
            <person name="Devos D.P."/>
            <person name="Kaster A.-K."/>
            <person name="Ovreas L."/>
            <person name="Rohde M."/>
            <person name="Galperin M.Y."/>
            <person name="Jogler C."/>
        </authorList>
    </citation>
    <scope>NUCLEOTIDE SEQUENCE [LARGE SCALE GENOMIC DNA]</scope>
    <source>
        <strain evidence="2 3">Spa11</strain>
    </source>
</reference>
<accession>A0A518K4V5</accession>
<dbReference type="EMBL" id="CP036349">
    <property type="protein sequence ID" value="QDV72805.1"/>
    <property type="molecule type" value="Genomic_DNA"/>
</dbReference>
<dbReference type="Proteomes" id="UP000316426">
    <property type="component" value="Chromosome"/>
</dbReference>
<evidence type="ECO:0000256" key="1">
    <source>
        <dbReference type="SAM" id="MobiDB-lite"/>
    </source>
</evidence>
<evidence type="ECO:0000313" key="3">
    <source>
        <dbReference type="Proteomes" id="UP000316426"/>
    </source>
</evidence>
<feature type="region of interest" description="Disordered" evidence="1">
    <location>
        <begin position="29"/>
        <end position="63"/>
    </location>
</feature>
<evidence type="ECO:0000313" key="2">
    <source>
        <dbReference type="EMBL" id="QDV72805.1"/>
    </source>
</evidence>